<dbReference type="Pfam" id="PF17862">
    <property type="entry name" value="AAA_lid_3"/>
    <property type="match status" value="2"/>
</dbReference>
<dbReference type="GO" id="GO:0042254">
    <property type="term" value="P:ribosome biogenesis"/>
    <property type="evidence" value="ECO:0007669"/>
    <property type="project" value="TreeGrafter"/>
</dbReference>
<feature type="region of interest" description="Disordered" evidence="4">
    <location>
        <begin position="490"/>
        <end position="559"/>
    </location>
</feature>
<keyword evidence="2" id="KW-0547">Nucleotide-binding</keyword>
<dbReference type="InterPro" id="IPR041569">
    <property type="entry name" value="AAA_lid_3"/>
</dbReference>
<feature type="region of interest" description="Disordered" evidence="4">
    <location>
        <begin position="80"/>
        <end position="108"/>
    </location>
</feature>
<dbReference type="GO" id="GO:0016887">
    <property type="term" value="F:ATP hydrolysis activity"/>
    <property type="evidence" value="ECO:0007669"/>
    <property type="project" value="InterPro"/>
</dbReference>
<dbReference type="Gene3D" id="3.40.50.300">
    <property type="entry name" value="P-loop containing nucleotide triphosphate hydrolases"/>
    <property type="match status" value="2"/>
</dbReference>
<feature type="compositionally biased region" description="Low complexity" evidence="4">
    <location>
        <begin position="508"/>
        <end position="517"/>
    </location>
</feature>
<dbReference type="InterPro" id="IPR003959">
    <property type="entry name" value="ATPase_AAA_core"/>
</dbReference>
<dbReference type="PANTHER" id="PTHR23077">
    <property type="entry name" value="AAA-FAMILY ATPASE"/>
    <property type="match status" value="1"/>
</dbReference>
<dbReference type="HOGENOM" id="CLU_000688_8_3_1"/>
<dbReference type="GO" id="GO:0003723">
    <property type="term" value="F:RNA binding"/>
    <property type="evidence" value="ECO:0007669"/>
    <property type="project" value="TreeGrafter"/>
</dbReference>
<feature type="compositionally biased region" description="Basic and acidic residues" evidence="4">
    <location>
        <begin position="493"/>
        <end position="507"/>
    </location>
</feature>
<gene>
    <name evidence="7" type="primary">8234770</name>
    <name evidence="6" type="ORF">Phum_PHUM563970</name>
</gene>
<dbReference type="EMBL" id="AAZO01006851">
    <property type="status" value="NOT_ANNOTATED_CDS"/>
    <property type="molecule type" value="Genomic_DNA"/>
</dbReference>
<dbReference type="GeneID" id="8234770"/>
<organism>
    <name type="scientific">Pediculus humanus subsp. corporis</name>
    <name type="common">Body louse</name>
    <dbReference type="NCBI Taxonomy" id="121224"/>
    <lineage>
        <taxon>Eukaryota</taxon>
        <taxon>Metazoa</taxon>
        <taxon>Ecdysozoa</taxon>
        <taxon>Arthropoda</taxon>
        <taxon>Hexapoda</taxon>
        <taxon>Insecta</taxon>
        <taxon>Pterygota</taxon>
        <taxon>Neoptera</taxon>
        <taxon>Paraneoptera</taxon>
        <taxon>Psocodea</taxon>
        <taxon>Troctomorpha</taxon>
        <taxon>Phthiraptera</taxon>
        <taxon>Anoplura</taxon>
        <taxon>Pediculidae</taxon>
        <taxon>Pediculus</taxon>
    </lineage>
</organism>
<dbReference type="InterPro" id="IPR050168">
    <property type="entry name" value="AAA_ATPase_domain"/>
</dbReference>
<dbReference type="FunFam" id="3.40.50.300:FF:000600">
    <property type="entry name" value="Nuclear valosin-containing protein-like"/>
    <property type="match status" value="1"/>
</dbReference>
<feature type="domain" description="AAA+ ATPase" evidence="5">
    <location>
        <begin position="256"/>
        <end position="395"/>
    </location>
</feature>
<dbReference type="InterPro" id="IPR003960">
    <property type="entry name" value="ATPase_AAA_CS"/>
</dbReference>
<proteinExistence type="inferred from homology"/>
<evidence type="ECO:0000256" key="1">
    <source>
        <dbReference type="ARBA" id="ARBA00006914"/>
    </source>
</evidence>
<evidence type="ECO:0000256" key="2">
    <source>
        <dbReference type="ARBA" id="ARBA00022741"/>
    </source>
</evidence>
<dbReference type="KEGG" id="phu:Phum_PHUM563970"/>
<dbReference type="OMA" id="DACITID"/>
<name>E0W0U5_PEDHC</name>
<comment type="similarity">
    <text evidence="1">Belongs to the AAA ATPase family.</text>
</comment>
<dbReference type="SUPFAM" id="SSF52540">
    <property type="entry name" value="P-loop containing nucleoside triphosphate hydrolases"/>
    <property type="match status" value="2"/>
</dbReference>
<dbReference type="InterPro" id="IPR038100">
    <property type="entry name" value="NLV2_N_sf"/>
</dbReference>
<dbReference type="eggNOG" id="KOG0733">
    <property type="taxonomic scope" value="Eukaryota"/>
</dbReference>
<reference evidence="6" key="1">
    <citation type="submission" date="2007-04" db="EMBL/GenBank/DDBJ databases">
        <title>Annotation of Pediculus humanus corporis strain USDA.</title>
        <authorList>
            <person name="Kirkness E."/>
            <person name="Hannick L."/>
            <person name="Hass B."/>
            <person name="Bruggner R."/>
            <person name="Lawson D."/>
            <person name="Bidwell S."/>
            <person name="Joardar V."/>
            <person name="Caler E."/>
            <person name="Walenz B."/>
            <person name="Inman J."/>
            <person name="Schobel S."/>
            <person name="Galinsky K."/>
            <person name="Amedeo P."/>
            <person name="Strausberg R."/>
        </authorList>
    </citation>
    <scope>NUCLEOTIDE SEQUENCE</scope>
    <source>
        <strain evidence="6">USDA</strain>
    </source>
</reference>
<dbReference type="GO" id="GO:0005524">
    <property type="term" value="F:ATP binding"/>
    <property type="evidence" value="ECO:0007669"/>
    <property type="project" value="UniProtKB-KW"/>
</dbReference>
<dbReference type="Gene3D" id="1.10.10.2010">
    <property type="match status" value="1"/>
</dbReference>
<dbReference type="CTD" id="8234770"/>
<dbReference type="FunFam" id="1.10.8.60:FF:000112">
    <property type="entry name" value="Smallminded, isoform A"/>
    <property type="match status" value="1"/>
</dbReference>
<dbReference type="EnsemblMetazoa" id="PHUM563970-RA">
    <property type="protein sequence ID" value="PHUM563970-PA"/>
    <property type="gene ID" value="PHUM563970"/>
</dbReference>
<evidence type="ECO:0000256" key="3">
    <source>
        <dbReference type="ARBA" id="ARBA00022840"/>
    </source>
</evidence>
<dbReference type="InParanoid" id="E0W0U5"/>
<dbReference type="SMART" id="SM00382">
    <property type="entry name" value="AAA"/>
    <property type="match status" value="2"/>
</dbReference>
<dbReference type="FunCoup" id="E0W0U5">
    <property type="interactions" value="2226"/>
</dbReference>
<dbReference type="PANTHER" id="PTHR23077:SF171">
    <property type="entry name" value="NUCLEAR VALOSIN-CONTAINING PROTEIN-LIKE"/>
    <property type="match status" value="1"/>
</dbReference>
<dbReference type="CDD" id="cd19530">
    <property type="entry name" value="RecA-like_NVL_r2-like"/>
    <property type="match status" value="1"/>
</dbReference>
<feature type="compositionally biased region" description="Polar residues" evidence="4">
    <location>
        <begin position="98"/>
        <end position="108"/>
    </location>
</feature>
<feature type="domain" description="AAA+ ATPase" evidence="5">
    <location>
        <begin position="697"/>
        <end position="834"/>
    </location>
</feature>
<keyword evidence="3" id="KW-0067">ATP-binding</keyword>
<protein>
    <recommendedName>
        <fullName evidence="5">AAA+ ATPase domain-containing protein</fullName>
    </recommendedName>
</protein>
<dbReference type="CDD" id="cd19518">
    <property type="entry name" value="RecA-like_NVL_r1-like"/>
    <property type="match status" value="1"/>
</dbReference>
<reference evidence="7" key="3">
    <citation type="submission" date="2020-05" db="UniProtKB">
        <authorList>
            <consortium name="EnsemblMetazoa"/>
        </authorList>
    </citation>
    <scope>IDENTIFICATION</scope>
    <source>
        <strain evidence="7">USDA</strain>
    </source>
</reference>
<evidence type="ECO:0000259" key="5">
    <source>
        <dbReference type="SMART" id="SM00382"/>
    </source>
</evidence>
<feature type="region of interest" description="Disordered" evidence="4">
    <location>
        <begin position="454"/>
        <end position="475"/>
    </location>
</feature>
<sequence length="942" mass="105104">MKISGYFSDPLLVPRINQYLSDNKNKLYVDINDMVNELQSQYADYSRKKKSAFKPLVEKAFSFVLQQCGMNPDDCPKVETFSNSSGNSSSDVEECNTESKPSSNNQMINLYNTPKSQTCAHEKAELIDLSSDDENVKKKDVTMEKSNTNLSKINNCSNYLIKNKSISCTRIGPEKNDVLDHVDHPVRHLPMMKRLRPHSPVKPHIKIIKKKKIRMCSPKQVTFADFGGNTKVLEEVCKLILHIPHPEIFREIGISPPRGFLLHGPPGCGKTLLATAIAGELDVELIQISAPELIGGVSGESEERIRELFDRAVESAPCVLFIDEVDAIMQNRQNAQREMERRIVAQLLTCLDELNTKENGDLVLVIGATNRPDSLDPALRRAGRFDREVCIGIPDLKAREKILKVLCSTLNLAPNFSFEELAQHTPGYVGADLLALTREAAMVAVNSLEELKNKEKKQKNIEKKQEPWKEEVKNDTDELMDIDVLEGGGGGIDCKKTSNDEKNECQKKNNSQNLNNNDKSDLNVKSQNGGDDIREGTMANGENDVKNNKNDNDDDDASMEISVNDVSDGEKNINKVEKEENVNKNTTEETDDIDVEVITDVTTKPNNSPNLETLMYWIQEFSPLSLGQLKNICLTQEDFKKALKSVQPSAKREGFATVPDVTWDDVGSLADIREELKMSILGPVKYRKQFEQLGLTAPAGILICGPPGCGKTLLAKAVANEAGINFISVKGPELLNMYVGESERAVRRCFQRARSSAPCVIFFDELDSLCPRRSDTPESGATMRVVNQLLTEMDGIEDRKEVYIMAATNRPDIIDPAVLRPGRLDKILYVGLPQEEDRVDILRAVTKNGTRPKLDKDVNLRDIAYKPECKGYSGADLAALVREAGIQSVKDFMSKTNADSKASVTVSLDHFERALKKIRPSVSPEDQKYYESLKKKYSIQKS</sequence>
<evidence type="ECO:0000313" key="8">
    <source>
        <dbReference type="Proteomes" id="UP000009046"/>
    </source>
</evidence>
<dbReference type="Pfam" id="PF16725">
    <property type="entry name" value="Nucleolin_bd"/>
    <property type="match status" value="1"/>
</dbReference>
<dbReference type="STRING" id="121224.E0W0U5"/>
<dbReference type="Pfam" id="PF00004">
    <property type="entry name" value="AAA"/>
    <property type="match status" value="2"/>
</dbReference>
<dbReference type="VEuPathDB" id="VectorBase:PHUM563970"/>
<dbReference type="Gene3D" id="1.10.8.60">
    <property type="match status" value="2"/>
</dbReference>
<dbReference type="RefSeq" id="XP_002431989.1">
    <property type="nucleotide sequence ID" value="XM_002431944.1"/>
</dbReference>
<dbReference type="GO" id="GO:1990275">
    <property type="term" value="F:preribosome binding"/>
    <property type="evidence" value="ECO:0007669"/>
    <property type="project" value="TreeGrafter"/>
</dbReference>
<dbReference type="AlphaFoldDB" id="E0W0U5"/>
<dbReference type="InterPro" id="IPR031996">
    <property type="entry name" value="NVL2_nucleolin-bd"/>
</dbReference>
<accession>E0W0U5</accession>
<dbReference type="OrthoDB" id="27435at2759"/>
<dbReference type="PROSITE" id="PS00674">
    <property type="entry name" value="AAA"/>
    <property type="match status" value="2"/>
</dbReference>
<dbReference type="EMBL" id="DS235862">
    <property type="protein sequence ID" value="EEB19251.1"/>
    <property type="molecule type" value="Genomic_DNA"/>
</dbReference>
<dbReference type="InterPro" id="IPR003593">
    <property type="entry name" value="AAA+_ATPase"/>
</dbReference>
<keyword evidence="8" id="KW-1185">Reference proteome</keyword>
<dbReference type="FunFam" id="3.40.50.300:FF:000149">
    <property type="entry name" value="Nuclear valosin-containing protein-like"/>
    <property type="match status" value="1"/>
</dbReference>
<reference evidence="6" key="2">
    <citation type="submission" date="2007-04" db="EMBL/GenBank/DDBJ databases">
        <title>The genome of the human body louse.</title>
        <authorList>
            <consortium name="The Human Body Louse Genome Consortium"/>
            <person name="Kirkness E."/>
            <person name="Walenz B."/>
            <person name="Hass B."/>
            <person name="Bruggner R."/>
            <person name="Strausberg R."/>
        </authorList>
    </citation>
    <scope>NUCLEOTIDE SEQUENCE</scope>
    <source>
        <strain evidence="6">USDA</strain>
    </source>
</reference>
<evidence type="ECO:0000256" key="4">
    <source>
        <dbReference type="SAM" id="MobiDB-lite"/>
    </source>
</evidence>
<dbReference type="Proteomes" id="UP000009046">
    <property type="component" value="Unassembled WGS sequence"/>
</dbReference>
<dbReference type="InterPro" id="IPR027417">
    <property type="entry name" value="P-loop_NTPase"/>
</dbReference>
<dbReference type="GO" id="GO:0005634">
    <property type="term" value="C:nucleus"/>
    <property type="evidence" value="ECO:0007669"/>
    <property type="project" value="TreeGrafter"/>
</dbReference>
<evidence type="ECO:0000313" key="6">
    <source>
        <dbReference type="EMBL" id="EEB19251.1"/>
    </source>
</evidence>
<evidence type="ECO:0000313" key="7">
    <source>
        <dbReference type="EnsemblMetazoa" id="PHUM563970-PA"/>
    </source>
</evidence>